<feature type="transmembrane region" description="Helical" evidence="7">
    <location>
        <begin position="300"/>
        <end position="323"/>
    </location>
</feature>
<feature type="transmembrane region" description="Helical" evidence="7">
    <location>
        <begin position="276"/>
        <end position="294"/>
    </location>
</feature>
<dbReference type="InterPro" id="IPR050171">
    <property type="entry name" value="MFS_Transporters"/>
</dbReference>
<evidence type="ECO:0000313" key="10">
    <source>
        <dbReference type="Proteomes" id="UP000481339"/>
    </source>
</evidence>
<evidence type="ECO:0000259" key="8">
    <source>
        <dbReference type="PROSITE" id="PS50850"/>
    </source>
</evidence>
<dbReference type="PROSITE" id="PS50850">
    <property type="entry name" value="MFS"/>
    <property type="match status" value="1"/>
</dbReference>
<proteinExistence type="predicted"/>
<feature type="domain" description="Major facilitator superfamily (MFS) profile" evidence="8">
    <location>
        <begin position="7"/>
        <end position="390"/>
    </location>
</feature>
<evidence type="ECO:0000256" key="6">
    <source>
        <dbReference type="ARBA" id="ARBA00023136"/>
    </source>
</evidence>
<reference evidence="9 10" key="1">
    <citation type="submission" date="2019-09" db="EMBL/GenBank/DDBJ databases">
        <title>Phylogeny of genus Pseudoclavibacter and closely related genus.</title>
        <authorList>
            <person name="Li Y."/>
        </authorList>
    </citation>
    <scope>NUCLEOTIDE SEQUENCE [LARGE SCALE GENOMIC DNA]</scope>
    <source>
        <strain evidence="9 10">JCM 16921</strain>
    </source>
</reference>
<protein>
    <submittedName>
        <fullName evidence="9">MFS transporter</fullName>
    </submittedName>
</protein>
<comment type="subcellular location">
    <subcellularLocation>
        <location evidence="1">Cell membrane</location>
        <topology evidence="1">Multi-pass membrane protein</topology>
    </subcellularLocation>
</comment>
<feature type="transmembrane region" description="Helical" evidence="7">
    <location>
        <begin position="358"/>
        <end position="383"/>
    </location>
</feature>
<dbReference type="SUPFAM" id="SSF103473">
    <property type="entry name" value="MFS general substrate transporter"/>
    <property type="match status" value="1"/>
</dbReference>
<dbReference type="Proteomes" id="UP000481339">
    <property type="component" value="Unassembled WGS sequence"/>
</dbReference>
<evidence type="ECO:0000256" key="3">
    <source>
        <dbReference type="ARBA" id="ARBA00022475"/>
    </source>
</evidence>
<keyword evidence="6 7" id="KW-0472">Membrane</keyword>
<dbReference type="PANTHER" id="PTHR23517:SF3">
    <property type="entry name" value="INTEGRAL MEMBRANE TRANSPORT PROTEIN"/>
    <property type="match status" value="1"/>
</dbReference>
<dbReference type="InterPro" id="IPR036259">
    <property type="entry name" value="MFS_trans_sf"/>
</dbReference>
<keyword evidence="5 7" id="KW-1133">Transmembrane helix</keyword>
<feature type="transmembrane region" description="Helical" evidence="7">
    <location>
        <begin position="247"/>
        <end position="264"/>
    </location>
</feature>
<evidence type="ECO:0000256" key="1">
    <source>
        <dbReference type="ARBA" id="ARBA00004651"/>
    </source>
</evidence>
<dbReference type="AlphaFoldDB" id="A0A7C8BPG5"/>
<evidence type="ECO:0000256" key="7">
    <source>
        <dbReference type="SAM" id="Phobius"/>
    </source>
</evidence>
<comment type="caution">
    <text evidence="9">The sequence shown here is derived from an EMBL/GenBank/DDBJ whole genome shotgun (WGS) entry which is preliminary data.</text>
</comment>
<name>A0A7C8BPG5_9MICO</name>
<dbReference type="PANTHER" id="PTHR23517">
    <property type="entry name" value="RESISTANCE PROTEIN MDTM, PUTATIVE-RELATED-RELATED"/>
    <property type="match status" value="1"/>
</dbReference>
<organism evidence="9 10">
    <name type="scientific">Pseudoclavibacter caeni</name>
    <dbReference type="NCBI Taxonomy" id="908846"/>
    <lineage>
        <taxon>Bacteria</taxon>
        <taxon>Bacillati</taxon>
        <taxon>Actinomycetota</taxon>
        <taxon>Actinomycetes</taxon>
        <taxon>Micrococcales</taxon>
        <taxon>Microbacteriaceae</taxon>
        <taxon>Pseudoclavibacter</taxon>
    </lineage>
</organism>
<dbReference type="EMBL" id="WBKA01000005">
    <property type="protein sequence ID" value="KAB1631711.1"/>
    <property type="molecule type" value="Genomic_DNA"/>
</dbReference>
<dbReference type="Pfam" id="PF07690">
    <property type="entry name" value="MFS_1"/>
    <property type="match status" value="1"/>
</dbReference>
<dbReference type="InterPro" id="IPR011701">
    <property type="entry name" value="MFS"/>
</dbReference>
<keyword evidence="4 7" id="KW-0812">Transmembrane</keyword>
<feature type="transmembrane region" description="Helical" evidence="7">
    <location>
        <begin position="161"/>
        <end position="180"/>
    </location>
</feature>
<keyword evidence="2" id="KW-0813">Transport</keyword>
<evidence type="ECO:0000313" key="9">
    <source>
        <dbReference type="EMBL" id="KAB1631711.1"/>
    </source>
</evidence>
<keyword evidence="10" id="KW-1185">Reference proteome</keyword>
<evidence type="ECO:0000256" key="5">
    <source>
        <dbReference type="ARBA" id="ARBA00022989"/>
    </source>
</evidence>
<evidence type="ECO:0000256" key="2">
    <source>
        <dbReference type="ARBA" id="ARBA00022448"/>
    </source>
</evidence>
<dbReference type="RefSeq" id="WP_158036564.1">
    <property type="nucleotide sequence ID" value="NZ_BAAAZV010000011.1"/>
</dbReference>
<dbReference type="OrthoDB" id="3285241at2"/>
<evidence type="ECO:0000256" key="4">
    <source>
        <dbReference type="ARBA" id="ARBA00022692"/>
    </source>
</evidence>
<keyword evidence="3" id="KW-1003">Cell membrane</keyword>
<dbReference type="InterPro" id="IPR020846">
    <property type="entry name" value="MFS_dom"/>
</dbReference>
<dbReference type="GO" id="GO:0005886">
    <property type="term" value="C:plasma membrane"/>
    <property type="evidence" value="ECO:0007669"/>
    <property type="project" value="UniProtKB-SubCell"/>
</dbReference>
<sequence length="406" mass="42110">MHPLRRYAVPIFLPAVLFSTAEGCLMPVLPARAVELGADTALAGLVAGLLMIGQVVGDLPSSWVVARIGEQRTMLAAAGLAAVAIVAGGVLPGLPGLMLVVLVVGVAAAAFNLARHALLTEIVPVPYRARAMSVLGGTLRAGLFLGPLLVAPVVARWGTVSALWCAGALAVVLVALLVVLPDPGRRLAPEAAAPQQPERMPLWRTIRDARRVLLTMGAGIAAVQLLRSSRQVILPLWGTHLGLDPEAVAVIMGVAGGVDLALFYASGQIMDRFGRLWVVLPTLVGLALAHLALLPVREVWGLFAVGMLMSIANGLGSGIVMTLGADLAPRENPTAFLGAWRLAADAGSACSPLLLSALAALAGLGAAAVVMGALGLAGAWTLWRWTPHFLPPELSGRGRIRPRRTR</sequence>
<dbReference type="GO" id="GO:0022857">
    <property type="term" value="F:transmembrane transporter activity"/>
    <property type="evidence" value="ECO:0007669"/>
    <property type="project" value="InterPro"/>
</dbReference>
<feature type="transmembrane region" description="Helical" evidence="7">
    <location>
        <begin position="134"/>
        <end position="155"/>
    </location>
</feature>
<feature type="transmembrane region" description="Helical" evidence="7">
    <location>
        <begin position="97"/>
        <end position="114"/>
    </location>
</feature>
<gene>
    <name evidence="9" type="ORF">F8O02_07145</name>
</gene>
<accession>A0A7C8BPG5</accession>
<feature type="transmembrane region" description="Helical" evidence="7">
    <location>
        <begin position="73"/>
        <end position="91"/>
    </location>
</feature>
<dbReference type="Gene3D" id="1.20.1250.20">
    <property type="entry name" value="MFS general substrate transporter like domains"/>
    <property type="match status" value="2"/>
</dbReference>